<dbReference type="AlphaFoldDB" id="A0A915JXG0"/>
<comment type="catalytic activity">
    <reaction evidence="8 10">
        <text>guanosine(26) in tRNA + 2 S-adenosyl-L-methionine = N(2)-dimethylguanosine(26) in tRNA + 2 S-adenosyl-L-homocysteine + 2 H(+)</text>
        <dbReference type="Rhea" id="RHEA:43140"/>
        <dbReference type="Rhea" id="RHEA-COMP:10359"/>
        <dbReference type="Rhea" id="RHEA-COMP:10360"/>
        <dbReference type="ChEBI" id="CHEBI:15378"/>
        <dbReference type="ChEBI" id="CHEBI:57856"/>
        <dbReference type="ChEBI" id="CHEBI:59789"/>
        <dbReference type="ChEBI" id="CHEBI:74269"/>
        <dbReference type="ChEBI" id="CHEBI:74513"/>
        <dbReference type="EC" id="2.1.1.216"/>
    </reaction>
</comment>
<dbReference type="InterPro" id="IPR029063">
    <property type="entry name" value="SAM-dependent_MTases_sf"/>
</dbReference>
<dbReference type="NCBIfam" id="TIGR00308">
    <property type="entry name" value="TRM1"/>
    <property type="match status" value="1"/>
</dbReference>
<dbReference type="SUPFAM" id="SSF53335">
    <property type="entry name" value="S-adenosyl-L-methionine-dependent methyltransferases"/>
    <property type="match status" value="1"/>
</dbReference>
<organism evidence="11 12">
    <name type="scientific">Romanomermis culicivorax</name>
    <name type="common">Nematode worm</name>
    <dbReference type="NCBI Taxonomy" id="13658"/>
    <lineage>
        <taxon>Eukaryota</taxon>
        <taxon>Metazoa</taxon>
        <taxon>Ecdysozoa</taxon>
        <taxon>Nematoda</taxon>
        <taxon>Enoplea</taxon>
        <taxon>Dorylaimia</taxon>
        <taxon>Mermithida</taxon>
        <taxon>Mermithoidea</taxon>
        <taxon>Mermithidae</taxon>
        <taxon>Romanomermis</taxon>
    </lineage>
</organism>
<comment type="similarity">
    <text evidence="10">Belongs to the class I-like SAM-binding methyltransferase superfamily. Trm1 family.</text>
</comment>
<keyword evidence="5 10" id="KW-0819">tRNA processing</keyword>
<evidence type="ECO:0000256" key="10">
    <source>
        <dbReference type="PROSITE-ProRule" id="PRU00958"/>
    </source>
</evidence>
<dbReference type="EC" id="2.1.1.216" evidence="7 10"/>
<dbReference type="GO" id="GO:0160104">
    <property type="term" value="F:tRNA (guanine(26)-N2)-dimethyltransferase activity"/>
    <property type="evidence" value="ECO:0007669"/>
    <property type="project" value="UniProtKB-UniRule"/>
</dbReference>
<evidence type="ECO:0000256" key="8">
    <source>
        <dbReference type="ARBA" id="ARBA00051897"/>
    </source>
</evidence>
<dbReference type="Proteomes" id="UP000887565">
    <property type="component" value="Unplaced"/>
</dbReference>
<keyword evidence="3 10" id="KW-0808">Transferase</keyword>
<keyword evidence="6 10" id="KW-0694">RNA-binding</keyword>
<dbReference type="FunFam" id="3.30.56.70:FF:000001">
    <property type="entry name" value="tRNA (guanine(26)-N(2))-dimethyltransferase"/>
    <property type="match status" value="1"/>
</dbReference>
<keyword evidence="4 10" id="KW-0949">S-adenosyl-L-methionine</keyword>
<name>A0A915JXG0_ROMCU</name>
<dbReference type="InterPro" id="IPR002905">
    <property type="entry name" value="Trm1"/>
</dbReference>
<dbReference type="GO" id="GO:0000049">
    <property type="term" value="F:tRNA binding"/>
    <property type="evidence" value="ECO:0007669"/>
    <property type="project" value="UniProtKB-UniRule"/>
</dbReference>
<evidence type="ECO:0000256" key="6">
    <source>
        <dbReference type="ARBA" id="ARBA00022884"/>
    </source>
</evidence>
<dbReference type="WBParaSite" id="nRc.2.0.1.t30709-RA">
    <property type="protein sequence ID" value="nRc.2.0.1.t30709-RA"/>
    <property type="gene ID" value="nRc.2.0.1.g30709"/>
</dbReference>
<dbReference type="Pfam" id="PF02005">
    <property type="entry name" value="TRM"/>
    <property type="match status" value="1"/>
</dbReference>
<dbReference type="OMA" id="MKCCHEM"/>
<dbReference type="Gene3D" id="3.40.50.150">
    <property type="entry name" value="Vaccinia Virus protein VP39"/>
    <property type="match status" value="1"/>
</dbReference>
<evidence type="ECO:0000256" key="7">
    <source>
        <dbReference type="ARBA" id="ARBA00039099"/>
    </source>
</evidence>
<dbReference type="GO" id="GO:0005634">
    <property type="term" value="C:nucleus"/>
    <property type="evidence" value="ECO:0007669"/>
    <property type="project" value="TreeGrafter"/>
</dbReference>
<keyword evidence="2 10" id="KW-0489">Methyltransferase</keyword>
<accession>A0A915JXG0</accession>
<evidence type="ECO:0000313" key="12">
    <source>
        <dbReference type="WBParaSite" id="nRc.2.0.1.t30709-RA"/>
    </source>
</evidence>
<reference evidence="12" key="1">
    <citation type="submission" date="2022-11" db="UniProtKB">
        <authorList>
            <consortium name="WormBaseParasite"/>
        </authorList>
    </citation>
    <scope>IDENTIFICATION</scope>
</reference>
<evidence type="ECO:0000256" key="9">
    <source>
        <dbReference type="ARBA" id="ARBA00074266"/>
    </source>
</evidence>
<sequence>MTLPSVTTEGRASVSFVGDNANAFYNPVQEFNRDLSGIRILEALSASGLRAIRYAKEVNGIREVVANDFSDQAVACITKNIEANGVSHLVKPSRNDAIAVMHEHRIVSKRFDVVDLDPYGSPAHFLDSAVQSVADDGILMVTCTDMATLCGNTPEACFMKYGSMSLKSKCCHEIALRILLRSIDMHANRYARYIEPLLAVHVDFYIRVFVRLRSGASKAKESCCKTSYIYQCCGCENFVLQLCARKTITEKGGVKYQNSFAAVPPRCETCGNKFHNNFQLGGPIWNGPTYEPSFVSGMIQILSTLTEEQKLGTDKRIYGILNVISEELIDVPLFYSISRLANIVKCPVPTSISFRLYDCRSAILNAGYKVSSSHADPQAIKTNAPNNVIWDILRCWAKKSSVTASNFSVDSVAFKILNKETQLIADFEMNLSAEPVSRKEGFMRFQPKLFKNWGPKQKAKGSVSSINAGYFCGKIDNFDHDDNDDNEKKNQ</sequence>
<keyword evidence="11" id="KW-1185">Reference proteome</keyword>
<dbReference type="Gene3D" id="3.30.56.70">
    <property type="entry name" value="N2,N2-dimethylguanosine tRNA methyltransferase, C-terminal domain"/>
    <property type="match status" value="1"/>
</dbReference>
<dbReference type="InterPro" id="IPR042296">
    <property type="entry name" value="tRNA_met_Trm1_C"/>
</dbReference>
<evidence type="ECO:0000256" key="4">
    <source>
        <dbReference type="ARBA" id="ARBA00022691"/>
    </source>
</evidence>
<dbReference type="GO" id="GO:0002940">
    <property type="term" value="P:tRNA N2-guanine methylation"/>
    <property type="evidence" value="ECO:0007669"/>
    <property type="project" value="TreeGrafter"/>
</dbReference>
<evidence type="ECO:0000256" key="2">
    <source>
        <dbReference type="ARBA" id="ARBA00022603"/>
    </source>
</evidence>
<protein>
    <recommendedName>
        <fullName evidence="9 10">tRNA (guanine(26)-N(2))-dimethyltransferase</fullName>
        <ecNumber evidence="7 10">2.1.1.216</ecNumber>
    </recommendedName>
</protein>
<evidence type="ECO:0000313" key="11">
    <source>
        <dbReference type="Proteomes" id="UP000887565"/>
    </source>
</evidence>
<dbReference type="FunFam" id="3.40.50.150:FF:000051">
    <property type="entry name" value="tRNA (guanine(26)-N(2))-dimethyltransferase"/>
    <property type="match status" value="1"/>
</dbReference>
<evidence type="ECO:0000256" key="3">
    <source>
        <dbReference type="ARBA" id="ARBA00022679"/>
    </source>
</evidence>
<dbReference type="PANTHER" id="PTHR10631">
    <property type="entry name" value="N 2 ,N 2 -DIMETHYLGUANOSINE TRNA METHYLTRANSFERASE"/>
    <property type="match status" value="1"/>
</dbReference>
<dbReference type="PROSITE" id="PS51626">
    <property type="entry name" value="SAM_MT_TRM1"/>
    <property type="match status" value="1"/>
</dbReference>
<keyword evidence="1 10" id="KW-0820">tRNA-binding</keyword>
<dbReference type="PANTHER" id="PTHR10631:SF3">
    <property type="entry name" value="TRNA (GUANINE(26)-N(2))-DIMETHYLTRANSFERASE"/>
    <property type="match status" value="1"/>
</dbReference>
<evidence type="ECO:0000256" key="5">
    <source>
        <dbReference type="ARBA" id="ARBA00022694"/>
    </source>
</evidence>
<evidence type="ECO:0000256" key="1">
    <source>
        <dbReference type="ARBA" id="ARBA00022555"/>
    </source>
</evidence>
<proteinExistence type="inferred from homology"/>